<feature type="non-terminal residue" evidence="2">
    <location>
        <position position="1"/>
    </location>
</feature>
<feature type="chain" id="PRO_5025653822" evidence="1">
    <location>
        <begin position="20"/>
        <end position="150"/>
    </location>
</feature>
<evidence type="ECO:0000256" key="1">
    <source>
        <dbReference type="SAM" id="SignalP"/>
    </source>
</evidence>
<keyword evidence="3" id="KW-1185">Reference proteome</keyword>
<keyword evidence="1" id="KW-0732">Signal</keyword>
<feature type="signal peptide" evidence="1">
    <location>
        <begin position="1"/>
        <end position="19"/>
    </location>
</feature>
<accession>A0A6A4MBM8</accession>
<proteinExistence type="predicted"/>
<dbReference type="AlphaFoldDB" id="A0A6A4MBM8"/>
<comment type="caution">
    <text evidence="2">The sequence shown here is derived from an EMBL/GenBank/DDBJ whole genome shotgun (WGS) entry which is preliminary data.</text>
</comment>
<evidence type="ECO:0000313" key="3">
    <source>
        <dbReference type="Proteomes" id="UP000428333"/>
    </source>
</evidence>
<evidence type="ECO:0000313" key="2">
    <source>
        <dbReference type="EMBL" id="KAE9465611.1"/>
    </source>
</evidence>
<dbReference type="EMBL" id="QEFC01000243">
    <property type="protein sequence ID" value="KAE9465611.1"/>
    <property type="molecule type" value="Genomic_DNA"/>
</dbReference>
<gene>
    <name evidence="2" type="ORF">C3L33_02467</name>
</gene>
<name>A0A6A4MBM8_9ERIC</name>
<sequence>MSRPLVLVFFFLLVAFTSQFERKQRIVNGVEASPRIPQMHRQSKRKNPSRKSTLCLHLSNIPSLNSVLHVSLDNVKMVLNIFDGRLVVIVGLLQIILSQEKSIRKLADLVRSLREQLLQCKHKFKDVNNTAVPLTELLNELDQQQQILDV</sequence>
<dbReference type="OrthoDB" id="1930404at2759"/>
<dbReference type="PANTHER" id="PTHR34564:SF10">
    <property type="entry name" value="HYALURONAN MEDIATED MOTILITY RECEPTOR-LIKE PROTEIN"/>
    <property type="match status" value="1"/>
</dbReference>
<reference evidence="2 3" key="1">
    <citation type="journal article" date="2019" name="Genome Biol. Evol.">
        <title>The Rhododendron genome and chromosomal organization provide insight into shared whole-genome duplications across the heath family (Ericaceae).</title>
        <authorList>
            <person name="Soza V.L."/>
            <person name="Lindsley D."/>
            <person name="Waalkes A."/>
            <person name="Ramage E."/>
            <person name="Patwardhan R.P."/>
            <person name="Burton J.N."/>
            <person name="Adey A."/>
            <person name="Kumar A."/>
            <person name="Qiu R."/>
            <person name="Shendure J."/>
            <person name="Hall B."/>
        </authorList>
    </citation>
    <scope>NUCLEOTIDE SEQUENCE [LARGE SCALE GENOMIC DNA]</scope>
    <source>
        <strain evidence="2">RSF 1966-606</strain>
    </source>
</reference>
<dbReference type="PANTHER" id="PTHR34564">
    <property type="entry name" value="PEPTIDYL-PROLYL CIS-TRANS ISOMERASE G"/>
    <property type="match status" value="1"/>
</dbReference>
<protein>
    <submittedName>
        <fullName evidence="2">Uncharacterized protein</fullName>
    </submittedName>
</protein>
<organism evidence="2 3">
    <name type="scientific">Rhododendron williamsianum</name>
    <dbReference type="NCBI Taxonomy" id="262921"/>
    <lineage>
        <taxon>Eukaryota</taxon>
        <taxon>Viridiplantae</taxon>
        <taxon>Streptophyta</taxon>
        <taxon>Embryophyta</taxon>
        <taxon>Tracheophyta</taxon>
        <taxon>Spermatophyta</taxon>
        <taxon>Magnoliopsida</taxon>
        <taxon>eudicotyledons</taxon>
        <taxon>Gunneridae</taxon>
        <taxon>Pentapetalae</taxon>
        <taxon>asterids</taxon>
        <taxon>Ericales</taxon>
        <taxon>Ericaceae</taxon>
        <taxon>Ericoideae</taxon>
        <taxon>Rhodoreae</taxon>
        <taxon>Rhododendron</taxon>
    </lineage>
</organism>
<dbReference type="Proteomes" id="UP000428333">
    <property type="component" value="Linkage Group LG02"/>
</dbReference>